<gene>
    <name evidence="1" type="ORF">ETSY1_35400</name>
</gene>
<reference evidence="1 2" key="1">
    <citation type="journal article" date="2014" name="Nature">
        <title>An environmental bacterial taxon with a large and distinct metabolic repertoire.</title>
        <authorList>
            <person name="Wilson M.C."/>
            <person name="Mori T."/>
            <person name="Ruckert C."/>
            <person name="Uria A.R."/>
            <person name="Helf M.J."/>
            <person name="Takada K."/>
            <person name="Gernert C."/>
            <person name="Steffens U.A."/>
            <person name="Heycke N."/>
            <person name="Schmitt S."/>
            <person name="Rinke C."/>
            <person name="Helfrich E.J."/>
            <person name="Brachmann A.O."/>
            <person name="Gurgui C."/>
            <person name="Wakimoto T."/>
            <person name="Kracht M."/>
            <person name="Crusemann M."/>
            <person name="Hentschel U."/>
            <person name="Abe I."/>
            <person name="Matsunaga S."/>
            <person name="Kalinowski J."/>
            <person name="Takeyama H."/>
            <person name="Piel J."/>
        </authorList>
    </citation>
    <scope>NUCLEOTIDE SEQUENCE [LARGE SCALE GENOMIC DNA]</scope>
    <source>
        <strain evidence="2">TSY1</strain>
    </source>
</reference>
<evidence type="ECO:0008006" key="3">
    <source>
        <dbReference type="Google" id="ProtNLM"/>
    </source>
</evidence>
<dbReference type="Proteomes" id="UP000019141">
    <property type="component" value="Unassembled WGS sequence"/>
</dbReference>
<evidence type="ECO:0000313" key="2">
    <source>
        <dbReference type="Proteomes" id="UP000019141"/>
    </source>
</evidence>
<evidence type="ECO:0000313" key="1">
    <source>
        <dbReference type="EMBL" id="ETW94317.1"/>
    </source>
</evidence>
<dbReference type="AlphaFoldDB" id="W4L8I9"/>
<dbReference type="SUPFAM" id="SSF47240">
    <property type="entry name" value="Ferritin-like"/>
    <property type="match status" value="1"/>
</dbReference>
<dbReference type="GO" id="GO:0016491">
    <property type="term" value="F:oxidoreductase activity"/>
    <property type="evidence" value="ECO:0007669"/>
    <property type="project" value="InterPro"/>
</dbReference>
<keyword evidence="2" id="KW-1185">Reference proteome</keyword>
<organism evidence="1 2">
    <name type="scientific">Entotheonella factor</name>
    <dbReference type="NCBI Taxonomy" id="1429438"/>
    <lineage>
        <taxon>Bacteria</taxon>
        <taxon>Pseudomonadati</taxon>
        <taxon>Nitrospinota/Tectimicrobiota group</taxon>
        <taxon>Candidatus Tectimicrobiota</taxon>
        <taxon>Candidatus Entotheonellia</taxon>
        <taxon>Candidatus Entotheonellales</taxon>
        <taxon>Candidatus Entotheonellaceae</taxon>
        <taxon>Candidatus Entotheonella</taxon>
    </lineage>
</organism>
<dbReference type="InterPro" id="IPR009078">
    <property type="entry name" value="Ferritin-like_SF"/>
</dbReference>
<dbReference type="Gene3D" id="1.10.620.20">
    <property type="entry name" value="Ribonucleotide Reductase, subunit A"/>
    <property type="match status" value="1"/>
</dbReference>
<protein>
    <recommendedName>
        <fullName evidence="3">Ferritin-like domain-containing protein</fullName>
    </recommendedName>
</protein>
<dbReference type="PATRIC" id="fig|1429438.4.peg.6663"/>
<dbReference type="EMBL" id="AZHW01001083">
    <property type="protein sequence ID" value="ETW94317.1"/>
    <property type="molecule type" value="Genomic_DNA"/>
</dbReference>
<accession>W4L8I9</accession>
<dbReference type="InterPro" id="IPR012348">
    <property type="entry name" value="RNR-like"/>
</dbReference>
<sequence>MSTLKAQELAASMSAPPVATSLNEPDAARLLFDAEEPPPFPEMNIFPLEWRVETPKLQQIYDASRVPGWSPHTLPWDTLDPEAFSLDERYALAYWFTLLSVFDGSGPAVFSRAFIHTWETHEEDPIRKCFFSIVRDEVNHEEVCQRAIQTLTPDGPLGYEPETPLGQLARNNIKWYYHNGCRYWNGFKNGVTKFQLPILFSSFLMGEVASATLFHSMYQRTTIPAFKEAFKQVGKDEARHMAVCLAVLRNVLPHLTDEQRSVITKQIRAGFVFLSGILYVPPEDFWELGPTFHPAHRMLEAKAREAGLGILTEEERAENWRDAVLRLKGVLEPHGVEFPALPEVGIDGKTVAFDPDDIIPVF</sequence>
<dbReference type="HOGENOM" id="CLU_827971_0_0_7"/>
<proteinExistence type="predicted"/>
<comment type="caution">
    <text evidence="1">The sequence shown here is derived from an EMBL/GenBank/DDBJ whole genome shotgun (WGS) entry which is preliminary data.</text>
</comment>
<name>W4L8I9_ENTF1</name>